<evidence type="ECO:0000256" key="4">
    <source>
        <dbReference type="ARBA" id="ARBA00022840"/>
    </source>
</evidence>
<evidence type="ECO:0000259" key="5">
    <source>
        <dbReference type="Pfam" id="PF13087"/>
    </source>
</evidence>
<dbReference type="Gene3D" id="3.40.50.300">
    <property type="entry name" value="P-loop containing nucleotide triphosphate hydrolases"/>
    <property type="match status" value="1"/>
</dbReference>
<dbReference type="InterPro" id="IPR041679">
    <property type="entry name" value="DNA2/NAM7-like_C"/>
</dbReference>
<dbReference type="InterPro" id="IPR050534">
    <property type="entry name" value="Coronavir_polyprotein_1ab"/>
</dbReference>
<dbReference type="InterPro" id="IPR027417">
    <property type="entry name" value="P-loop_NTPase"/>
</dbReference>
<dbReference type="SUPFAM" id="SSF52540">
    <property type="entry name" value="P-loop containing nucleoside triphosphate hydrolases"/>
    <property type="match status" value="1"/>
</dbReference>
<comment type="caution">
    <text evidence="6">The sequence shown here is derived from an EMBL/GenBank/DDBJ whole genome shotgun (WGS) entry which is preliminary data.</text>
</comment>
<organism evidence="6 7">
    <name type="scientific">Orchesella dallaii</name>
    <dbReference type="NCBI Taxonomy" id="48710"/>
    <lineage>
        <taxon>Eukaryota</taxon>
        <taxon>Metazoa</taxon>
        <taxon>Ecdysozoa</taxon>
        <taxon>Arthropoda</taxon>
        <taxon>Hexapoda</taxon>
        <taxon>Collembola</taxon>
        <taxon>Entomobryomorpha</taxon>
        <taxon>Entomobryoidea</taxon>
        <taxon>Orchesellidae</taxon>
        <taxon>Orchesellinae</taxon>
        <taxon>Orchesella</taxon>
    </lineage>
</organism>
<sequence length="171" mass="19682">MPVPSANLISTFMYHNTLRSDESVHKRMYTGDIYRTCFKQLKNVHSAWIAYDAYGERQQEEVTVCTVDAAQGKENEIVILSMVRSNFENKVGFLSDRRRLNVAMSRHRKCLFVVGDLPCFMRSNCLDLKTIIGIMKEQKVSVTFYSCPQYSSPTPMFTETISEFLLRLGLV</sequence>
<evidence type="ECO:0000313" key="6">
    <source>
        <dbReference type="EMBL" id="CAL8076157.1"/>
    </source>
</evidence>
<keyword evidence="4" id="KW-0067">ATP-binding</keyword>
<dbReference type="EMBL" id="CAXLJM020000010">
    <property type="protein sequence ID" value="CAL8076157.1"/>
    <property type="molecule type" value="Genomic_DNA"/>
</dbReference>
<proteinExistence type="predicted"/>
<dbReference type="Pfam" id="PF13087">
    <property type="entry name" value="AAA_12"/>
    <property type="match status" value="1"/>
</dbReference>
<keyword evidence="2" id="KW-0378">Hydrolase</keyword>
<dbReference type="InterPro" id="IPR047187">
    <property type="entry name" value="SF1_C_Upf1"/>
</dbReference>
<keyword evidence="3" id="KW-0347">Helicase</keyword>
<gene>
    <name evidence="6" type="ORF">ODALV1_LOCUS3376</name>
</gene>
<evidence type="ECO:0000256" key="2">
    <source>
        <dbReference type="ARBA" id="ARBA00022801"/>
    </source>
</evidence>
<dbReference type="PANTHER" id="PTHR43788:SF8">
    <property type="entry name" value="DNA-BINDING PROTEIN SMUBP-2"/>
    <property type="match status" value="1"/>
</dbReference>
<reference evidence="6 7" key="1">
    <citation type="submission" date="2024-08" db="EMBL/GenBank/DDBJ databases">
        <authorList>
            <person name="Cucini C."/>
            <person name="Frati F."/>
        </authorList>
    </citation>
    <scope>NUCLEOTIDE SEQUENCE [LARGE SCALE GENOMIC DNA]</scope>
</reference>
<evidence type="ECO:0000256" key="3">
    <source>
        <dbReference type="ARBA" id="ARBA00022806"/>
    </source>
</evidence>
<name>A0ABP1PSW4_9HEXA</name>
<evidence type="ECO:0000256" key="1">
    <source>
        <dbReference type="ARBA" id="ARBA00022741"/>
    </source>
</evidence>
<feature type="domain" description="DNA2/NAM7 helicase-like C-terminal" evidence="5">
    <location>
        <begin position="57"/>
        <end position="116"/>
    </location>
</feature>
<accession>A0ABP1PSW4</accession>
<dbReference type="Proteomes" id="UP001642540">
    <property type="component" value="Unassembled WGS sequence"/>
</dbReference>
<dbReference type="CDD" id="cd18808">
    <property type="entry name" value="SF1_C_Upf1"/>
    <property type="match status" value="1"/>
</dbReference>
<evidence type="ECO:0000313" key="7">
    <source>
        <dbReference type="Proteomes" id="UP001642540"/>
    </source>
</evidence>
<dbReference type="PANTHER" id="PTHR43788">
    <property type="entry name" value="DNA2/NAM7 HELICASE FAMILY MEMBER"/>
    <property type="match status" value="1"/>
</dbReference>
<keyword evidence="7" id="KW-1185">Reference proteome</keyword>
<keyword evidence="1" id="KW-0547">Nucleotide-binding</keyword>
<protein>
    <recommendedName>
        <fullName evidence="5">DNA2/NAM7 helicase-like C-terminal domain-containing protein</fullName>
    </recommendedName>
</protein>